<dbReference type="SUPFAM" id="SSF102405">
    <property type="entry name" value="MCP/YpsA-like"/>
    <property type="match status" value="1"/>
</dbReference>
<evidence type="ECO:0000313" key="1">
    <source>
        <dbReference type="EMBL" id="MDN8670241.1"/>
    </source>
</evidence>
<evidence type="ECO:0000313" key="2">
    <source>
        <dbReference type="Proteomes" id="UP001174315"/>
    </source>
</evidence>
<dbReference type="Proteomes" id="UP001174315">
    <property type="component" value="Unassembled WGS sequence"/>
</dbReference>
<dbReference type="InterPro" id="IPR041164">
    <property type="entry name" value="LDcluster4"/>
</dbReference>
<name>A0ABT8QEC1_9GAMM</name>
<protein>
    <submittedName>
        <fullName evidence="1">Rossmann fold nucleotide-binding protein</fullName>
    </submittedName>
</protein>
<sequence length="207" mass="21492">MIRSRVGQLNSGCPDRFRLHAVLPFGHPGRFMTPTSRKSFRKPQIAILGSADPGSPAFDLAAQAGRFLAENGITLVSGCGSPATRVAAEHAVAAGGTVLSVIPEGSMPAADWPATVVVPCGMGDARNLIMALAGDACIVIGGRAGTISEVCLAWLHKRPLLPLVGAGGWSEGLPGNPPDERGNSPILPWHDLAELRAQLRDLQLLAG</sequence>
<proteinExistence type="predicted"/>
<dbReference type="EMBL" id="JAUKNN010000031">
    <property type="protein sequence ID" value="MDN8670241.1"/>
    <property type="molecule type" value="Genomic_DNA"/>
</dbReference>
<accession>A0ABT8QEC1</accession>
<dbReference type="Pfam" id="PF18306">
    <property type="entry name" value="LDcluster4"/>
    <property type="match status" value="1"/>
</dbReference>
<dbReference type="RefSeq" id="WP_223486721.1">
    <property type="nucleotide sequence ID" value="NZ_CBCSJV010000020.1"/>
</dbReference>
<comment type="caution">
    <text evidence="1">The sequence shown here is derived from an EMBL/GenBank/DDBJ whole genome shotgun (WGS) entry which is preliminary data.</text>
</comment>
<reference evidence="1" key="1">
    <citation type="submission" date="2023-07" db="EMBL/GenBank/DDBJ databases">
        <title>Stenotrophomonas isolates from soil.</title>
        <authorList>
            <person name="Sharma V."/>
            <person name="Zur-Pinska J."/>
            <person name="Hay A.G."/>
        </authorList>
    </citation>
    <scope>NUCLEOTIDE SEQUENCE</scope>
    <source>
        <strain evidence="1">C2</strain>
    </source>
</reference>
<keyword evidence="2" id="KW-1185">Reference proteome</keyword>
<dbReference type="Gene3D" id="3.40.50.450">
    <property type="match status" value="1"/>
</dbReference>
<organism evidence="1 2">
    <name type="scientific">Stenotrophomonas indicatrix</name>
    <dbReference type="NCBI Taxonomy" id="2045451"/>
    <lineage>
        <taxon>Bacteria</taxon>
        <taxon>Pseudomonadati</taxon>
        <taxon>Pseudomonadota</taxon>
        <taxon>Gammaproteobacteria</taxon>
        <taxon>Lysobacterales</taxon>
        <taxon>Lysobacteraceae</taxon>
        <taxon>Stenotrophomonas</taxon>
    </lineage>
</organism>
<gene>
    <name evidence="1" type="ORF">Q0S36_12935</name>
</gene>